<evidence type="ECO:0000256" key="2">
    <source>
        <dbReference type="SAM" id="SignalP"/>
    </source>
</evidence>
<name>A0A2C9LDI5_BIOGL</name>
<feature type="signal peptide" evidence="2">
    <location>
        <begin position="1"/>
        <end position="26"/>
    </location>
</feature>
<dbReference type="AlphaFoldDB" id="A0A2C9LDI5"/>
<dbReference type="KEGG" id="bgt:106071694"/>
<dbReference type="Proteomes" id="UP000076420">
    <property type="component" value="Unassembled WGS sequence"/>
</dbReference>
<keyword evidence="1" id="KW-1133">Transmembrane helix</keyword>
<organism evidence="3 4">
    <name type="scientific">Biomphalaria glabrata</name>
    <name type="common">Bloodfluke planorb</name>
    <name type="synonym">Freshwater snail</name>
    <dbReference type="NCBI Taxonomy" id="6526"/>
    <lineage>
        <taxon>Eukaryota</taxon>
        <taxon>Metazoa</taxon>
        <taxon>Spiralia</taxon>
        <taxon>Lophotrochozoa</taxon>
        <taxon>Mollusca</taxon>
        <taxon>Gastropoda</taxon>
        <taxon>Heterobranchia</taxon>
        <taxon>Euthyneura</taxon>
        <taxon>Panpulmonata</taxon>
        <taxon>Hygrophila</taxon>
        <taxon>Lymnaeoidea</taxon>
        <taxon>Planorbidae</taxon>
        <taxon>Biomphalaria</taxon>
    </lineage>
</organism>
<dbReference type="VEuPathDB" id="VectorBase:BGLAX_032924"/>
<keyword evidence="2" id="KW-0732">Signal</keyword>
<protein>
    <recommendedName>
        <fullName evidence="5">Transferrin-like domain-containing protein</fullName>
    </recommendedName>
</protein>
<gene>
    <name evidence="3" type="primary">106071694</name>
</gene>
<keyword evidence="1" id="KW-0812">Transmembrane</keyword>
<dbReference type="EnsemblMetazoa" id="BGLB029754-RA">
    <property type="protein sequence ID" value="BGLB029754-PA"/>
    <property type="gene ID" value="BGLB029754"/>
</dbReference>
<reference evidence="3" key="1">
    <citation type="submission" date="2020-05" db="UniProtKB">
        <authorList>
            <consortium name="EnsemblMetazoa"/>
        </authorList>
    </citation>
    <scope>IDENTIFICATION</scope>
    <source>
        <strain evidence="3">BB02</strain>
    </source>
</reference>
<proteinExistence type="predicted"/>
<sequence>MSSATSATYLSFVVLLVVMTIHSVISVNTTRSSHGDKLRCLNESSWSTQECRNSVIITYRDEQRVTDKCQSLGILNVSLEQSGCTDNDFRELINFLCQDNWTDVDCLSHEASLNASTTSATAPFIALINSTEEERRTLALDIIDKELSEKCQDFMWPHAVNFTGSLELACSLLENASVINESFCLQPDIDKLYAVICYEDPKDPKVIQLMKKLSDALNKTSDLCRADVFIAMAKTTNETEQCQWWEQLKSERLGNQYYVCTQDELNLVSRAMCPQHYTTHRFAPITTLPARRIINETLREKILSFVDHDISSNCRWSVGPRISRQITDLRRVCKMFQQSGSTLINNQICSTDEVMKLTGVFCRLDFHAGLRKVADTEEGRRAQAMDIMANELSPKCHNIMWPQVVIFEGSLSMGCNLLATAASTLVSAGFCLQSDIDKLQPIVCYIQPKDPKLVQFEDNLSQVLDKTSDSCNTTVHLEMVNATSEIEACELMRNLQTELLKDNKCTDSDVQLFISTMCSGQWIPSISIIVLMLCILLSNINYLNPSST</sequence>
<feature type="chain" id="PRO_5012090128" description="Transferrin-like domain-containing protein" evidence="2">
    <location>
        <begin position="27"/>
        <end position="548"/>
    </location>
</feature>
<evidence type="ECO:0000256" key="1">
    <source>
        <dbReference type="SAM" id="Phobius"/>
    </source>
</evidence>
<dbReference type="OrthoDB" id="10281676at2759"/>
<evidence type="ECO:0000313" key="4">
    <source>
        <dbReference type="Proteomes" id="UP000076420"/>
    </source>
</evidence>
<evidence type="ECO:0000313" key="3">
    <source>
        <dbReference type="EnsemblMetazoa" id="BGLB029754-PA"/>
    </source>
</evidence>
<dbReference type="RefSeq" id="XP_013087302.2">
    <property type="nucleotide sequence ID" value="XM_013231848.2"/>
</dbReference>
<accession>A0A2C9LDI5</accession>
<feature type="transmembrane region" description="Helical" evidence="1">
    <location>
        <begin position="522"/>
        <end position="543"/>
    </location>
</feature>
<evidence type="ECO:0008006" key="5">
    <source>
        <dbReference type="Google" id="ProtNLM"/>
    </source>
</evidence>
<dbReference type="VEuPathDB" id="VectorBase:BGLB029754"/>
<keyword evidence="1" id="KW-0472">Membrane</keyword>